<gene>
    <name evidence="5" type="ORF">CHIRRI_LOCUS7929</name>
</gene>
<dbReference type="OrthoDB" id="10252174at2759"/>
<feature type="compositionally biased region" description="Basic and acidic residues" evidence="3">
    <location>
        <begin position="176"/>
        <end position="206"/>
    </location>
</feature>
<dbReference type="AlphaFoldDB" id="A0A9N9RWV4"/>
<protein>
    <recommendedName>
        <fullName evidence="4">Centromere protein J C-terminal domain-containing protein</fullName>
    </recommendedName>
</protein>
<evidence type="ECO:0000256" key="2">
    <source>
        <dbReference type="SAM" id="Coils"/>
    </source>
</evidence>
<feature type="domain" description="Centromere protein J C-terminal" evidence="4">
    <location>
        <begin position="875"/>
        <end position="907"/>
    </location>
</feature>
<dbReference type="GO" id="GO:0005813">
    <property type="term" value="C:centrosome"/>
    <property type="evidence" value="ECO:0007669"/>
    <property type="project" value="TreeGrafter"/>
</dbReference>
<dbReference type="GO" id="GO:0061511">
    <property type="term" value="P:centriole elongation"/>
    <property type="evidence" value="ECO:0007669"/>
    <property type="project" value="TreeGrafter"/>
</dbReference>
<feature type="domain" description="Centromere protein J C-terminal" evidence="4">
    <location>
        <begin position="840"/>
        <end position="873"/>
    </location>
</feature>
<dbReference type="InterPro" id="IPR026581">
    <property type="entry name" value="TCP10L/CENPJ"/>
</dbReference>
<feature type="region of interest" description="Disordered" evidence="3">
    <location>
        <begin position="650"/>
        <end position="728"/>
    </location>
</feature>
<feature type="region of interest" description="Disordered" evidence="3">
    <location>
        <begin position="171"/>
        <end position="206"/>
    </location>
</feature>
<dbReference type="EMBL" id="OU895878">
    <property type="protein sequence ID" value="CAG9805053.1"/>
    <property type="molecule type" value="Genomic_DNA"/>
</dbReference>
<feature type="coiled-coil region" evidence="2">
    <location>
        <begin position="1"/>
        <end position="28"/>
    </location>
</feature>
<dbReference type="GO" id="GO:0005814">
    <property type="term" value="C:centriole"/>
    <property type="evidence" value="ECO:0007669"/>
    <property type="project" value="TreeGrafter"/>
</dbReference>
<dbReference type="Proteomes" id="UP001153620">
    <property type="component" value="Chromosome 2"/>
</dbReference>
<sequence length="921" mass="106679">METRQKELQDKLNELKQYEEEQKNLMIMTQKSLLTKEQLQMYEILGISLSSFIEMQNNDDLEEINDNNSDDYSNIINDYEDPVDDSDIEQEKSPSKYNNELIKSDDIIPAQRQFHVEEFKDTGSELQVPKKPFLRRGAGLSSRFNMAPDRFSLKKLPPYKYSDRIKKTLAKTKNPQFKDVEPTKKERPKSLDNDKIDKPKSLDNDVNKITRKSDPVVKKNDIKRVPEIPESKDLVVPQANLKIPLAKPIEQPPNPIIERILSKSSPEEIKETPKNPKLPKGVSWAQILSCNNIADCSVNLNQLVAPTENEHDETSLFQLLEERINNLNLDSSPSSLIKLLSSLQSDQSSNSEAIKEFLKPNDPIINENANTINLKLQPHPSDVNKKLIIDESSSSESEEETVMPDDDIDHRVRFAENVEFVNDDANSTILSSDLDTVELSQTSTPNERLKFQEFKRKMLGTSTANHQMEQQAAELKEKTELLMMKLQEIEKEKSSIIKIRSELELDKIQLENERDDIFERLKDEKIRMEMEIHDEKMKIEQQKQKLDKMLRDAKNPTKKEREEVTKLKETIEELKEEMKSKEVRHGSSQARYRSQIKVLEKENQTLKLELEAERKDNKKLELENARLKRETNSKMLQEINKNIAKLSQPEVLTKKPEIKKTEVRRKSEPASKPAPKKKPQIIQEILSSEESSTDDDENQGTDINLIRTRSSDPIRKTSTIQNRTSTSSSDILTEMKREIVNSDGSKDIWYPNGNLKKISADGMMIRMLYYNKDIKETNINEGTVKYYYADTNTWHTTYVDGLEILEYPSGEVEHRYKDNTVEIHYTDGSIRITNKTWTNDIKEEWRMPDGTNAKIYKNDTKVLSFPNGQREIHTSNYKRREFPDGTVKIVYEDGSMETRYSNGRIRVKDKDGNLVSDTISN</sequence>
<dbReference type="PANTHER" id="PTHR10331:SF6">
    <property type="entry name" value="SPINDLE ASSEMBLY ABNORMAL 4"/>
    <property type="match status" value="1"/>
</dbReference>
<reference evidence="5" key="2">
    <citation type="submission" date="2022-10" db="EMBL/GenBank/DDBJ databases">
        <authorList>
            <consortium name="ENA_rothamsted_submissions"/>
            <consortium name="culmorum"/>
            <person name="King R."/>
        </authorList>
    </citation>
    <scope>NUCLEOTIDE SEQUENCE</scope>
</reference>
<keyword evidence="2" id="KW-0175">Coiled coil</keyword>
<dbReference type="InterPro" id="IPR047002">
    <property type="entry name" value="Tcp10_C_sf"/>
</dbReference>
<accession>A0A9N9RWV4</accession>
<reference evidence="5" key="1">
    <citation type="submission" date="2022-01" db="EMBL/GenBank/DDBJ databases">
        <authorList>
            <person name="King R."/>
        </authorList>
    </citation>
    <scope>NUCLEOTIDE SEQUENCE</scope>
</reference>
<name>A0A9N9RWV4_9DIPT</name>
<organism evidence="5 6">
    <name type="scientific">Chironomus riparius</name>
    <dbReference type="NCBI Taxonomy" id="315576"/>
    <lineage>
        <taxon>Eukaryota</taxon>
        <taxon>Metazoa</taxon>
        <taxon>Ecdysozoa</taxon>
        <taxon>Arthropoda</taxon>
        <taxon>Hexapoda</taxon>
        <taxon>Insecta</taxon>
        <taxon>Pterygota</taxon>
        <taxon>Neoptera</taxon>
        <taxon>Endopterygota</taxon>
        <taxon>Diptera</taxon>
        <taxon>Nematocera</taxon>
        <taxon>Chironomoidea</taxon>
        <taxon>Chironomidae</taxon>
        <taxon>Chironominae</taxon>
        <taxon>Chironomus</taxon>
    </lineage>
</organism>
<evidence type="ECO:0000256" key="1">
    <source>
        <dbReference type="ARBA" id="ARBA00005627"/>
    </source>
</evidence>
<evidence type="ECO:0000256" key="3">
    <source>
        <dbReference type="SAM" id="MobiDB-lite"/>
    </source>
</evidence>
<comment type="similarity">
    <text evidence="1">Belongs to the TCP10 family.</text>
</comment>
<dbReference type="PANTHER" id="PTHR10331">
    <property type="entry name" value="T COMPLEX PROTEIN 10"/>
    <property type="match status" value="1"/>
</dbReference>
<feature type="compositionally biased region" description="Basic and acidic residues" evidence="3">
    <location>
        <begin position="652"/>
        <end position="669"/>
    </location>
</feature>
<keyword evidence="6" id="KW-1185">Reference proteome</keyword>
<evidence type="ECO:0000259" key="4">
    <source>
        <dbReference type="Pfam" id="PF07202"/>
    </source>
</evidence>
<proteinExistence type="inferred from homology"/>
<feature type="compositionally biased region" description="Polar residues" evidence="3">
    <location>
        <begin position="716"/>
        <end position="728"/>
    </location>
</feature>
<evidence type="ECO:0000313" key="5">
    <source>
        <dbReference type="EMBL" id="CAG9805053.1"/>
    </source>
</evidence>
<dbReference type="GO" id="GO:0060271">
    <property type="term" value="P:cilium assembly"/>
    <property type="evidence" value="ECO:0007669"/>
    <property type="project" value="TreeGrafter"/>
</dbReference>
<evidence type="ECO:0000313" key="6">
    <source>
        <dbReference type="Proteomes" id="UP001153620"/>
    </source>
</evidence>
<feature type="compositionally biased region" description="Low complexity" evidence="3">
    <location>
        <begin position="680"/>
        <end position="690"/>
    </location>
</feature>
<dbReference type="Pfam" id="PF07202">
    <property type="entry name" value="Tcp10_C"/>
    <property type="match status" value="2"/>
</dbReference>
<feature type="coiled-coil region" evidence="2">
    <location>
        <begin position="465"/>
        <end position="642"/>
    </location>
</feature>
<dbReference type="FunFam" id="2.60.450.20:FF:000002">
    <property type="entry name" value="Spindle assembly abnormal 4"/>
    <property type="match status" value="1"/>
</dbReference>
<dbReference type="InterPro" id="IPR009852">
    <property type="entry name" value="CENPJ_C_dom"/>
</dbReference>
<dbReference type="GO" id="GO:0015631">
    <property type="term" value="F:tubulin binding"/>
    <property type="evidence" value="ECO:0007669"/>
    <property type="project" value="TreeGrafter"/>
</dbReference>
<dbReference type="Gene3D" id="2.60.450.20">
    <property type="match status" value="1"/>
</dbReference>